<dbReference type="AlphaFoldDB" id="A0A6S7G278"/>
<dbReference type="EMBL" id="CACRXK020000541">
    <property type="protein sequence ID" value="CAB3982782.1"/>
    <property type="molecule type" value="Genomic_DNA"/>
</dbReference>
<dbReference type="Proteomes" id="UP001152795">
    <property type="component" value="Unassembled WGS sequence"/>
</dbReference>
<evidence type="ECO:0000256" key="1">
    <source>
        <dbReference type="SAM" id="MobiDB-lite"/>
    </source>
</evidence>
<reference evidence="2" key="1">
    <citation type="submission" date="2020-04" db="EMBL/GenBank/DDBJ databases">
        <authorList>
            <person name="Alioto T."/>
            <person name="Alioto T."/>
            <person name="Gomez Garrido J."/>
        </authorList>
    </citation>
    <scope>NUCLEOTIDE SEQUENCE</scope>
    <source>
        <strain evidence="2">A484AB</strain>
    </source>
</reference>
<evidence type="ECO:0000313" key="2">
    <source>
        <dbReference type="EMBL" id="CAB3982782.1"/>
    </source>
</evidence>
<feature type="compositionally biased region" description="Polar residues" evidence="1">
    <location>
        <begin position="169"/>
        <end position="187"/>
    </location>
</feature>
<accession>A0A6S7G278</accession>
<protein>
    <submittedName>
        <fullName evidence="2">Uncharacterized protein</fullName>
    </submittedName>
</protein>
<gene>
    <name evidence="2" type="ORF">PACLA_8A058376</name>
</gene>
<organism evidence="2 3">
    <name type="scientific">Paramuricea clavata</name>
    <name type="common">Red gorgonian</name>
    <name type="synonym">Violescent sea-whip</name>
    <dbReference type="NCBI Taxonomy" id="317549"/>
    <lineage>
        <taxon>Eukaryota</taxon>
        <taxon>Metazoa</taxon>
        <taxon>Cnidaria</taxon>
        <taxon>Anthozoa</taxon>
        <taxon>Octocorallia</taxon>
        <taxon>Malacalcyonacea</taxon>
        <taxon>Plexauridae</taxon>
        <taxon>Paramuricea</taxon>
    </lineage>
</organism>
<comment type="caution">
    <text evidence="2">The sequence shown here is derived from an EMBL/GenBank/DDBJ whole genome shotgun (WGS) entry which is preliminary data.</text>
</comment>
<feature type="region of interest" description="Disordered" evidence="1">
    <location>
        <begin position="137"/>
        <end position="206"/>
    </location>
</feature>
<keyword evidence="3" id="KW-1185">Reference proteome</keyword>
<proteinExistence type="predicted"/>
<name>A0A6S7G278_PARCT</name>
<evidence type="ECO:0000313" key="3">
    <source>
        <dbReference type="Proteomes" id="UP001152795"/>
    </source>
</evidence>
<sequence length="206" mass="23157">MEAGMKEEICKMHGYLKTKDVFAFDDALAEKQWAFLLTALTALDHPSEEGPDPDLVKGMHEDALVLLGNANVRLNSWRQCQFSEYLTEVGKRKEEISSDQHLFPDWFHDRIKDEHNHTATNKSLISKLHDKALSSPRFIPSRQPFRGRSGATSLGNGSRKRRKLEDNHSGSLDPTNGTGLQNTSDPFSTPMEIERDQSSITTAAPH</sequence>